<keyword evidence="2" id="KW-1185">Reference proteome</keyword>
<organism evidence="1 2">
    <name type="scientific">Caerostris extrusa</name>
    <name type="common">Bark spider</name>
    <name type="synonym">Caerostris bankana</name>
    <dbReference type="NCBI Taxonomy" id="172846"/>
    <lineage>
        <taxon>Eukaryota</taxon>
        <taxon>Metazoa</taxon>
        <taxon>Ecdysozoa</taxon>
        <taxon>Arthropoda</taxon>
        <taxon>Chelicerata</taxon>
        <taxon>Arachnida</taxon>
        <taxon>Araneae</taxon>
        <taxon>Araneomorphae</taxon>
        <taxon>Entelegynae</taxon>
        <taxon>Araneoidea</taxon>
        <taxon>Araneidae</taxon>
        <taxon>Caerostris</taxon>
    </lineage>
</organism>
<name>A0AAV4P3R4_CAEEX</name>
<evidence type="ECO:0000313" key="2">
    <source>
        <dbReference type="Proteomes" id="UP001054945"/>
    </source>
</evidence>
<sequence length="95" mass="10813">MTFKLRFLYDVLCSGRAVNFKLFYGIWTVSGREVMIILLLLNGYNPFPPAIFNECDDSMFLNTMGCFPSVMTAKVFENNKEKNMVGYDSASLALM</sequence>
<dbReference type="Proteomes" id="UP001054945">
    <property type="component" value="Unassembled WGS sequence"/>
</dbReference>
<comment type="caution">
    <text evidence="1">The sequence shown here is derived from an EMBL/GenBank/DDBJ whole genome shotgun (WGS) entry which is preliminary data.</text>
</comment>
<evidence type="ECO:0000313" key="1">
    <source>
        <dbReference type="EMBL" id="GIX91907.1"/>
    </source>
</evidence>
<proteinExistence type="predicted"/>
<dbReference type="EMBL" id="BPLR01004072">
    <property type="protein sequence ID" value="GIX91907.1"/>
    <property type="molecule type" value="Genomic_DNA"/>
</dbReference>
<protein>
    <submittedName>
        <fullName evidence="1">Uncharacterized protein</fullName>
    </submittedName>
</protein>
<reference evidence="1 2" key="1">
    <citation type="submission" date="2021-06" db="EMBL/GenBank/DDBJ databases">
        <title>Caerostris extrusa draft genome.</title>
        <authorList>
            <person name="Kono N."/>
            <person name="Arakawa K."/>
        </authorList>
    </citation>
    <scope>NUCLEOTIDE SEQUENCE [LARGE SCALE GENOMIC DNA]</scope>
</reference>
<accession>A0AAV4P3R4</accession>
<dbReference type="AlphaFoldDB" id="A0AAV4P3R4"/>
<gene>
    <name evidence="1" type="ORF">CEXT_533831</name>
</gene>